<reference evidence="1" key="1">
    <citation type="submission" date="2019-04" db="EMBL/GenBank/DDBJ databases">
        <title>Microbes associate with the intestines of laboratory mice.</title>
        <authorList>
            <person name="Navarre W."/>
            <person name="Wong E."/>
            <person name="Huang K."/>
            <person name="Tropini C."/>
            <person name="Ng K."/>
            <person name="Yu B."/>
        </authorList>
    </citation>
    <scope>NUCLEOTIDE SEQUENCE</scope>
    <source>
        <strain evidence="1">NM04_E33</strain>
    </source>
</reference>
<dbReference type="Proteomes" id="UP000306319">
    <property type="component" value="Unassembled WGS sequence"/>
</dbReference>
<name>A0AC61RJP1_9BACT</name>
<gene>
    <name evidence="1" type="ORF">E5331_04255</name>
</gene>
<sequence>MEMNTYQKEAKATAIYPNDGNITYLALALCGEAGEVADKIKKVLRDKQGQFYAPDIAAIALELGDVLWYAANLANAIGYTLSDIAEINLQKINSRVQRGTLHGSGDNR</sequence>
<proteinExistence type="predicted"/>
<evidence type="ECO:0000313" key="2">
    <source>
        <dbReference type="Proteomes" id="UP000306319"/>
    </source>
</evidence>
<dbReference type="EMBL" id="SRYB01000004">
    <property type="protein sequence ID" value="TGY80096.1"/>
    <property type="molecule type" value="Genomic_DNA"/>
</dbReference>
<accession>A0AC61RJP1</accession>
<keyword evidence="2" id="KW-1185">Reference proteome</keyword>
<comment type="caution">
    <text evidence="1">The sequence shown here is derived from an EMBL/GenBank/DDBJ whole genome shotgun (WGS) entry which is preliminary data.</text>
</comment>
<evidence type="ECO:0000313" key="1">
    <source>
        <dbReference type="EMBL" id="TGY80096.1"/>
    </source>
</evidence>
<protein>
    <submittedName>
        <fullName evidence="1">Uncharacterized protein</fullName>
    </submittedName>
</protein>
<organism evidence="1 2">
    <name type="scientific">Lepagella muris</name>
    <dbReference type="NCBI Taxonomy" id="3032870"/>
    <lineage>
        <taxon>Bacteria</taxon>
        <taxon>Pseudomonadati</taxon>
        <taxon>Bacteroidota</taxon>
        <taxon>Bacteroidia</taxon>
        <taxon>Bacteroidales</taxon>
        <taxon>Muribaculaceae</taxon>
        <taxon>Lepagella</taxon>
    </lineage>
</organism>